<evidence type="ECO:0000313" key="3">
    <source>
        <dbReference type="Proteomes" id="UP001527925"/>
    </source>
</evidence>
<protein>
    <submittedName>
        <fullName evidence="2">Uncharacterized protein</fullName>
    </submittedName>
</protein>
<reference evidence="2 3" key="1">
    <citation type="submission" date="2023-09" db="EMBL/GenBank/DDBJ databases">
        <title>Pangenome analysis of Batrachochytrium dendrobatidis and related Chytrids.</title>
        <authorList>
            <person name="Yacoub M.N."/>
            <person name="Stajich J.E."/>
            <person name="James T.Y."/>
        </authorList>
    </citation>
    <scope>NUCLEOTIDE SEQUENCE [LARGE SCALE GENOMIC DNA]</scope>
    <source>
        <strain evidence="2 3">JEL0888</strain>
    </source>
</reference>
<accession>A0ABR4MUV6</accession>
<dbReference type="Proteomes" id="UP001527925">
    <property type="component" value="Unassembled WGS sequence"/>
</dbReference>
<dbReference type="Gene3D" id="3.30.559.30">
    <property type="entry name" value="Nonribosomal peptide synthetase, condensation domain"/>
    <property type="match status" value="1"/>
</dbReference>
<comment type="caution">
    <text evidence="2">The sequence shown here is derived from an EMBL/GenBank/DDBJ whole genome shotgun (WGS) entry which is preliminary data.</text>
</comment>
<evidence type="ECO:0000313" key="2">
    <source>
        <dbReference type="EMBL" id="KAL2911057.1"/>
    </source>
</evidence>
<dbReference type="EMBL" id="JADGIZ020000221">
    <property type="protein sequence ID" value="KAL2911057.1"/>
    <property type="molecule type" value="Genomic_DNA"/>
</dbReference>
<evidence type="ECO:0000256" key="1">
    <source>
        <dbReference type="SAM" id="MobiDB-lite"/>
    </source>
</evidence>
<feature type="region of interest" description="Disordered" evidence="1">
    <location>
        <begin position="1"/>
        <end position="34"/>
    </location>
</feature>
<keyword evidence="3" id="KW-1185">Reference proteome</keyword>
<proteinExistence type="predicted"/>
<name>A0ABR4MUV6_9FUNG</name>
<sequence>MLRSANADTNTKDNANNDTGGSFPRSPFDADPDHLRSFKRSSDTIVGIAVAGTDPATRTIVPVRIVLDDSTTTDAAVAAAAESIRAATEHSPVDLAQVRAWCGLSPSDPVCDVVLCIDKASNASLEADLASTGAAIALAVDTSADSGSVTSIYDGRKLDEDQAASVLDEFALVVCDL</sequence>
<feature type="compositionally biased region" description="Low complexity" evidence="1">
    <location>
        <begin position="1"/>
        <end position="19"/>
    </location>
</feature>
<organism evidence="2 3">
    <name type="scientific">Polyrhizophydium stewartii</name>
    <dbReference type="NCBI Taxonomy" id="2732419"/>
    <lineage>
        <taxon>Eukaryota</taxon>
        <taxon>Fungi</taxon>
        <taxon>Fungi incertae sedis</taxon>
        <taxon>Chytridiomycota</taxon>
        <taxon>Chytridiomycota incertae sedis</taxon>
        <taxon>Chytridiomycetes</taxon>
        <taxon>Rhizophydiales</taxon>
        <taxon>Rhizophydiales incertae sedis</taxon>
        <taxon>Polyrhizophydium</taxon>
    </lineage>
</organism>
<dbReference type="SUPFAM" id="SSF52777">
    <property type="entry name" value="CoA-dependent acyltransferases"/>
    <property type="match status" value="1"/>
</dbReference>
<gene>
    <name evidence="2" type="ORF">HK105_209496</name>
</gene>
<feature type="non-terminal residue" evidence="2">
    <location>
        <position position="177"/>
    </location>
</feature>